<reference evidence="1 2" key="1">
    <citation type="journal article" date="2022" name="bioRxiv">
        <title>The genome of the oomycete Peronosclerospora sorghi, a cosmopolitan pathogen of maize and sorghum, is inflated with dispersed pseudogenes.</title>
        <authorList>
            <person name="Fletcher K."/>
            <person name="Martin F."/>
            <person name="Isakeit T."/>
            <person name="Cavanaugh K."/>
            <person name="Magill C."/>
            <person name="Michelmore R."/>
        </authorList>
    </citation>
    <scope>NUCLEOTIDE SEQUENCE [LARGE SCALE GENOMIC DNA]</scope>
    <source>
        <strain evidence="1">P6</strain>
    </source>
</reference>
<evidence type="ECO:0000313" key="1">
    <source>
        <dbReference type="EMBL" id="KAI9911871.1"/>
    </source>
</evidence>
<proteinExistence type="predicted"/>
<sequence>MHMVQPLLTPYGQVLQIAPPCVIDSVRHNDRRNVSAAKYVKVCIELEASENVHVLDLHTYFNTTYPDETVHKTYYVGGMHFSEMFKLLVVVIHGMFDKDVLDKISQRSLLDSHDLVPYHA</sequence>
<name>A0ACC0W2D2_9STRA</name>
<protein>
    <submittedName>
        <fullName evidence="1">Uncharacterized protein</fullName>
    </submittedName>
</protein>
<comment type="caution">
    <text evidence="1">The sequence shown here is derived from an EMBL/GenBank/DDBJ whole genome shotgun (WGS) entry which is preliminary data.</text>
</comment>
<dbReference type="EMBL" id="CM047584">
    <property type="protein sequence ID" value="KAI9911871.1"/>
    <property type="molecule type" value="Genomic_DNA"/>
</dbReference>
<dbReference type="Proteomes" id="UP001163321">
    <property type="component" value="Chromosome 5"/>
</dbReference>
<evidence type="ECO:0000313" key="2">
    <source>
        <dbReference type="Proteomes" id="UP001163321"/>
    </source>
</evidence>
<gene>
    <name evidence="1" type="ORF">PsorP6_009452</name>
</gene>
<accession>A0ACC0W2D2</accession>
<organism evidence="1 2">
    <name type="scientific">Peronosclerospora sorghi</name>
    <dbReference type="NCBI Taxonomy" id="230839"/>
    <lineage>
        <taxon>Eukaryota</taxon>
        <taxon>Sar</taxon>
        <taxon>Stramenopiles</taxon>
        <taxon>Oomycota</taxon>
        <taxon>Peronosporomycetes</taxon>
        <taxon>Peronosporales</taxon>
        <taxon>Peronosporaceae</taxon>
        <taxon>Peronosclerospora</taxon>
    </lineage>
</organism>
<keyword evidence="2" id="KW-1185">Reference proteome</keyword>